<dbReference type="STRING" id="448386.A0A2V3IY43"/>
<dbReference type="AlphaFoldDB" id="A0A2V3IY43"/>
<evidence type="ECO:0000313" key="3">
    <source>
        <dbReference type="Proteomes" id="UP000247409"/>
    </source>
</evidence>
<accession>A0A2V3IY43</accession>
<keyword evidence="3" id="KW-1185">Reference proteome</keyword>
<name>A0A2V3IY43_9FLOR</name>
<dbReference type="Gene3D" id="3.80.10.10">
    <property type="entry name" value="Ribonuclease Inhibitor"/>
    <property type="match status" value="4"/>
</dbReference>
<dbReference type="OrthoDB" id="2127at2759"/>
<proteinExistence type="predicted"/>
<reference evidence="2 3" key="1">
    <citation type="journal article" date="2018" name="Mol. Biol. Evol.">
        <title>Analysis of the draft genome of the red seaweed Gracilariopsis chorda provides insights into genome size evolution in Rhodophyta.</title>
        <authorList>
            <person name="Lee J."/>
            <person name="Yang E.C."/>
            <person name="Graf L."/>
            <person name="Yang J.H."/>
            <person name="Qiu H."/>
            <person name="Zel Zion U."/>
            <person name="Chan C.X."/>
            <person name="Stephens T.G."/>
            <person name="Weber A.P.M."/>
            <person name="Boo G.H."/>
            <person name="Boo S.M."/>
            <person name="Kim K.M."/>
            <person name="Shin Y."/>
            <person name="Jung M."/>
            <person name="Lee S.J."/>
            <person name="Yim H.S."/>
            <person name="Lee J.H."/>
            <person name="Bhattacharya D."/>
            <person name="Yoon H.S."/>
        </authorList>
    </citation>
    <scope>NUCLEOTIDE SEQUENCE [LARGE SCALE GENOMIC DNA]</scope>
    <source>
        <strain evidence="2 3">SKKU-2015</strain>
        <tissue evidence="2">Whole body</tissue>
    </source>
</reference>
<dbReference type="GO" id="GO:0019005">
    <property type="term" value="C:SCF ubiquitin ligase complex"/>
    <property type="evidence" value="ECO:0007669"/>
    <property type="project" value="TreeGrafter"/>
</dbReference>
<dbReference type="Proteomes" id="UP000247409">
    <property type="component" value="Unassembled WGS sequence"/>
</dbReference>
<dbReference type="Pfam" id="PF25372">
    <property type="entry name" value="DUF7885"/>
    <property type="match status" value="1"/>
</dbReference>
<dbReference type="PANTHER" id="PTHR13318">
    <property type="entry name" value="PARTNER OF PAIRED, ISOFORM B-RELATED"/>
    <property type="match status" value="1"/>
</dbReference>
<evidence type="ECO:0000313" key="2">
    <source>
        <dbReference type="EMBL" id="PXF46985.1"/>
    </source>
</evidence>
<organism evidence="2 3">
    <name type="scientific">Gracilariopsis chorda</name>
    <dbReference type="NCBI Taxonomy" id="448386"/>
    <lineage>
        <taxon>Eukaryota</taxon>
        <taxon>Rhodophyta</taxon>
        <taxon>Florideophyceae</taxon>
        <taxon>Rhodymeniophycidae</taxon>
        <taxon>Gracilariales</taxon>
        <taxon>Gracilariaceae</taxon>
        <taxon>Gracilariopsis</taxon>
    </lineage>
</organism>
<dbReference type="SUPFAM" id="SSF52047">
    <property type="entry name" value="RNI-like"/>
    <property type="match status" value="1"/>
</dbReference>
<protein>
    <submittedName>
        <fullName evidence="2">Putative F-box/LRR-repeat protein</fullName>
    </submittedName>
</protein>
<sequence length="463" mass="51021">MHAQSPACSSPSPFVDLGPDVFELLLGYLCGEPLSTAISTDAYRRLLPFAICCTQHYDLTIRCIKGLSLLPLHFTQRSTVRSAPPVPPFPVALYSFYSPAYHHYGNQSSRHALGFSAQSPSRTSSLDVHLPRAVKSFPNLRTLHIYRTTRLSNQGFNALILSLPNLRELLVSANHHLTLDAIRDLPSCSQLQTLELSYCTGLGGEQSVEGGQLIARLTHLRTLSVAYWNIADQFVEHVSHLPHLETLDLSMCNRLTSRSCFHLARNAKRLRNLKFRCSMHLTDSGLRALAACSNLESVNFSLARRISDAGVQVFGDAQAMPNLHTVLLSQCHMLTDAGVSHLSSNQAIRRLDLSYCDCLTERIAHPLTRLRNLEEIDLTGCQGITDQVVQVLAQCTSLRSISLAYCSRLTDASVSALCSSARKEPYSSVDLRNCCDISVTALTNLSSRCQTLKSALQEKVPAS</sequence>
<dbReference type="InterPro" id="IPR006553">
    <property type="entry name" value="Leu-rich_rpt_Cys-con_subtyp"/>
</dbReference>
<feature type="domain" description="F-box/LRR-repeat protein 15-like leucin rich repeat" evidence="1">
    <location>
        <begin position="244"/>
        <end position="446"/>
    </location>
</feature>
<comment type="caution">
    <text evidence="2">The sequence shown here is derived from an EMBL/GenBank/DDBJ whole genome shotgun (WGS) entry which is preliminary data.</text>
</comment>
<evidence type="ECO:0000259" key="1">
    <source>
        <dbReference type="Pfam" id="PF25372"/>
    </source>
</evidence>
<dbReference type="InterPro" id="IPR032675">
    <property type="entry name" value="LRR_dom_sf"/>
</dbReference>
<dbReference type="SMART" id="SM00367">
    <property type="entry name" value="LRR_CC"/>
    <property type="match status" value="8"/>
</dbReference>
<dbReference type="EMBL" id="NBIV01000031">
    <property type="protein sequence ID" value="PXF46985.1"/>
    <property type="molecule type" value="Genomic_DNA"/>
</dbReference>
<dbReference type="InterPro" id="IPR057207">
    <property type="entry name" value="FBXL15_LRR"/>
</dbReference>
<gene>
    <name evidence="2" type="ORF">BWQ96_03323</name>
</gene>
<dbReference type="PANTHER" id="PTHR13318:SF95">
    <property type="entry name" value="F-BOX PROTEIN YLR352W"/>
    <property type="match status" value="1"/>
</dbReference>
<dbReference type="GO" id="GO:0031146">
    <property type="term" value="P:SCF-dependent proteasomal ubiquitin-dependent protein catabolic process"/>
    <property type="evidence" value="ECO:0007669"/>
    <property type="project" value="TreeGrafter"/>
</dbReference>